<proteinExistence type="predicted"/>
<dbReference type="PANTHER" id="PTHR30336:SF20">
    <property type="entry name" value="DUF218 DOMAIN-CONTAINING PROTEIN"/>
    <property type="match status" value="1"/>
</dbReference>
<evidence type="ECO:0000313" key="2">
    <source>
        <dbReference type="EMBL" id="OME84939.1"/>
    </source>
</evidence>
<evidence type="ECO:0000313" key="3">
    <source>
        <dbReference type="Proteomes" id="UP000187074"/>
    </source>
</evidence>
<dbReference type="Gene3D" id="3.40.50.620">
    <property type="entry name" value="HUPs"/>
    <property type="match status" value="1"/>
</dbReference>
<dbReference type="AlphaFoldDB" id="A0A1R1AHB8"/>
<name>A0A1R1AHB8_PAELA</name>
<dbReference type="RefSeq" id="WP_076326626.1">
    <property type="nucleotide sequence ID" value="NZ_JBCNGN010000043.1"/>
</dbReference>
<dbReference type="Proteomes" id="UP000187074">
    <property type="component" value="Unassembled WGS sequence"/>
</dbReference>
<dbReference type="OrthoDB" id="9782395at2"/>
<comment type="caution">
    <text evidence="2">The sequence shown here is derived from an EMBL/GenBank/DDBJ whole genome shotgun (WGS) entry which is preliminary data.</text>
</comment>
<dbReference type="InterPro" id="IPR003848">
    <property type="entry name" value="DUF218"/>
</dbReference>
<evidence type="ECO:0000259" key="1">
    <source>
        <dbReference type="Pfam" id="PF02698"/>
    </source>
</evidence>
<gene>
    <name evidence="2" type="ORF">BK123_33615</name>
</gene>
<accession>A0A1R1AHB8</accession>
<dbReference type="GO" id="GO:0005886">
    <property type="term" value="C:plasma membrane"/>
    <property type="evidence" value="ECO:0007669"/>
    <property type="project" value="TreeGrafter"/>
</dbReference>
<dbReference type="PANTHER" id="PTHR30336">
    <property type="entry name" value="INNER MEMBRANE PROTEIN, PROBABLE PERMEASE"/>
    <property type="match status" value="1"/>
</dbReference>
<dbReference type="InterPro" id="IPR051599">
    <property type="entry name" value="Cell_Envelope_Assoc"/>
</dbReference>
<protein>
    <recommendedName>
        <fullName evidence="1">DUF218 domain-containing protein</fullName>
    </recommendedName>
</protein>
<dbReference type="CDD" id="cd06259">
    <property type="entry name" value="YdcF-like"/>
    <property type="match status" value="1"/>
</dbReference>
<dbReference type="EMBL" id="MRTF01000026">
    <property type="protein sequence ID" value="OME84939.1"/>
    <property type="molecule type" value="Genomic_DNA"/>
</dbReference>
<sequence length="187" mass="21540">MKQYPFDCITQLVFVKEEELLPADVILVPGGSHTKPMKIACDLYKSGLAPYILPSGGNNPKLTITEWEFQRDIGLSLGIPKEAILKEDQAKNTFDNARNSWQVLKEHNIMVTRAIIVCKSFFSRRALMTYQTVFPSNIVFQVKQDDFRISKNNWFLNDQGIKYVLTEAEKITKYFGHHIPNWVKQLS</sequence>
<feature type="domain" description="DUF218" evidence="1">
    <location>
        <begin position="24"/>
        <end position="146"/>
    </location>
</feature>
<dbReference type="InterPro" id="IPR014729">
    <property type="entry name" value="Rossmann-like_a/b/a_fold"/>
</dbReference>
<organism evidence="2 3">
    <name type="scientific">Paenibacillus lautus</name>
    <name type="common">Bacillus lautus</name>
    <dbReference type="NCBI Taxonomy" id="1401"/>
    <lineage>
        <taxon>Bacteria</taxon>
        <taxon>Bacillati</taxon>
        <taxon>Bacillota</taxon>
        <taxon>Bacilli</taxon>
        <taxon>Bacillales</taxon>
        <taxon>Paenibacillaceae</taxon>
        <taxon>Paenibacillus</taxon>
    </lineage>
</organism>
<dbReference type="Pfam" id="PF02698">
    <property type="entry name" value="DUF218"/>
    <property type="match status" value="1"/>
</dbReference>
<dbReference type="STRING" id="1401.BK123_33615"/>
<reference evidence="2 3" key="1">
    <citation type="submission" date="2016-11" db="EMBL/GenBank/DDBJ databases">
        <title>Paenibacillus species isolates.</title>
        <authorList>
            <person name="Beno S.M."/>
        </authorList>
    </citation>
    <scope>NUCLEOTIDE SEQUENCE [LARGE SCALE GENOMIC DNA]</scope>
    <source>
        <strain evidence="2 3">FSL F4-0100</strain>
    </source>
</reference>